<evidence type="ECO:0000256" key="8">
    <source>
        <dbReference type="ARBA" id="ARBA00022840"/>
    </source>
</evidence>
<dbReference type="Gene3D" id="1.10.510.10">
    <property type="entry name" value="Transferase(Phosphotransferase) domain 1"/>
    <property type="match status" value="1"/>
</dbReference>
<gene>
    <name evidence="17" type="primary">LOC116322699</name>
</gene>
<comment type="subunit">
    <text evidence="13">CAMK2 is composed of four different chains: alpha, beta, gamma, and delta. The different isoforms assemble into homo- or heteromultimeric holoenzymes composed of 8 to 12 subunits.</text>
</comment>
<dbReference type="InterPro" id="IPR008271">
    <property type="entry name" value="Ser/Thr_kinase_AS"/>
</dbReference>
<dbReference type="GO" id="GO:0005516">
    <property type="term" value="F:calmodulin binding"/>
    <property type="evidence" value="ECO:0007669"/>
    <property type="project" value="UniProtKB-KW"/>
</dbReference>
<evidence type="ECO:0000256" key="15">
    <source>
        <dbReference type="SAM" id="MobiDB-lite"/>
    </source>
</evidence>
<dbReference type="InterPro" id="IPR011009">
    <property type="entry name" value="Kinase-like_dom_sf"/>
</dbReference>
<reference evidence="17" key="1">
    <citation type="submission" date="2025-08" db="UniProtKB">
        <authorList>
            <consortium name="Ensembl"/>
        </authorList>
    </citation>
    <scope>IDENTIFICATION</scope>
</reference>
<evidence type="ECO:0000256" key="9">
    <source>
        <dbReference type="ARBA" id="ARBA00022860"/>
    </source>
</evidence>
<evidence type="ECO:0000313" key="17">
    <source>
        <dbReference type="Ensembl" id="ENSOABP00000032019.2"/>
    </source>
</evidence>
<keyword evidence="9" id="KW-0112">Calmodulin-binding</keyword>
<evidence type="ECO:0000256" key="11">
    <source>
        <dbReference type="ARBA" id="ARBA00047430"/>
    </source>
</evidence>
<dbReference type="Ensembl" id="ENSOABT00000032905.2">
    <property type="protein sequence ID" value="ENSOABP00000032019.2"/>
    <property type="gene ID" value="ENSOABG00000009530.2"/>
</dbReference>
<evidence type="ECO:0000256" key="4">
    <source>
        <dbReference type="ARBA" id="ARBA00022553"/>
    </source>
</evidence>
<dbReference type="InterPro" id="IPR013543">
    <property type="entry name" value="Ca/CaM-dep_prot_kinase-assoc"/>
</dbReference>
<proteinExistence type="inferred from homology"/>
<reference evidence="17" key="2">
    <citation type="submission" date="2025-09" db="UniProtKB">
        <authorList>
            <consortium name="Ensembl"/>
        </authorList>
    </citation>
    <scope>IDENTIFICATION</scope>
</reference>
<comment type="catalytic activity">
    <reaction evidence="10">
        <text>L-threonyl-[protein] + ATP = O-phospho-L-threonyl-[protein] + ADP + H(+)</text>
        <dbReference type="Rhea" id="RHEA:46608"/>
        <dbReference type="Rhea" id="RHEA-COMP:11060"/>
        <dbReference type="Rhea" id="RHEA-COMP:11605"/>
        <dbReference type="ChEBI" id="CHEBI:15378"/>
        <dbReference type="ChEBI" id="CHEBI:30013"/>
        <dbReference type="ChEBI" id="CHEBI:30616"/>
        <dbReference type="ChEBI" id="CHEBI:61977"/>
        <dbReference type="ChEBI" id="CHEBI:456216"/>
        <dbReference type="EC" id="2.7.11.17"/>
    </reaction>
</comment>
<comment type="catalytic activity">
    <reaction evidence="11">
        <text>L-seryl-[protein] + ATP = O-phospho-L-seryl-[protein] + ADP + H(+)</text>
        <dbReference type="Rhea" id="RHEA:17989"/>
        <dbReference type="Rhea" id="RHEA-COMP:9863"/>
        <dbReference type="Rhea" id="RHEA-COMP:11604"/>
        <dbReference type="ChEBI" id="CHEBI:15378"/>
        <dbReference type="ChEBI" id="CHEBI:29999"/>
        <dbReference type="ChEBI" id="CHEBI:30616"/>
        <dbReference type="ChEBI" id="CHEBI:83421"/>
        <dbReference type="ChEBI" id="CHEBI:456216"/>
        <dbReference type="EC" id="2.7.11.17"/>
    </reaction>
</comment>
<name>A0A668TXC1_OREAU</name>
<dbReference type="AlphaFoldDB" id="A0A668TXC1"/>
<keyword evidence="4" id="KW-0597">Phosphoprotein</keyword>
<dbReference type="PROSITE" id="PS00107">
    <property type="entry name" value="PROTEIN_KINASE_ATP"/>
    <property type="match status" value="1"/>
</dbReference>
<dbReference type="SMART" id="SM00220">
    <property type="entry name" value="S_TKc"/>
    <property type="match status" value="1"/>
</dbReference>
<dbReference type="InterPro" id="IPR017441">
    <property type="entry name" value="Protein_kinase_ATP_BS"/>
</dbReference>
<dbReference type="PROSITE" id="PS00108">
    <property type="entry name" value="PROTEIN_KINASE_ST"/>
    <property type="match status" value="1"/>
</dbReference>
<evidence type="ECO:0000256" key="13">
    <source>
        <dbReference type="ARBA" id="ARBA00064333"/>
    </source>
</evidence>
<keyword evidence="8 14" id="KW-0067">ATP-binding</keyword>
<keyword evidence="18" id="KW-1185">Reference proteome</keyword>
<comment type="similarity">
    <text evidence="1">Belongs to the protein kinase superfamily. CAMK Ser/Thr protein kinase family. CaMK subfamily.</text>
</comment>
<dbReference type="SUPFAM" id="SSF56112">
    <property type="entry name" value="Protein kinase-like (PK-like)"/>
    <property type="match status" value="1"/>
</dbReference>
<dbReference type="InterPro" id="IPR032710">
    <property type="entry name" value="NTF2-like_dom_sf"/>
</dbReference>
<dbReference type="PROSITE" id="PS50011">
    <property type="entry name" value="PROTEIN_KINASE_DOM"/>
    <property type="match status" value="1"/>
</dbReference>
<dbReference type="Gene3D" id="3.30.200.20">
    <property type="entry name" value="Phosphorylase Kinase, domain 1"/>
    <property type="match status" value="1"/>
</dbReference>
<dbReference type="InterPro" id="IPR000719">
    <property type="entry name" value="Prot_kinase_dom"/>
</dbReference>
<evidence type="ECO:0000313" key="18">
    <source>
        <dbReference type="Proteomes" id="UP000472276"/>
    </source>
</evidence>
<dbReference type="Pfam" id="PF08332">
    <property type="entry name" value="CaMKII_AD"/>
    <property type="match status" value="1"/>
</dbReference>
<feature type="binding site" evidence="14">
    <location>
        <position position="43"/>
    </location>
    <ligand>
        <name>ATP</name>
        <dbReference type="ChEBI" id="CHEBI:30616"/>
    </ligand>
</feature>
<evidence type="ECO:0000256" key="6">
    <source>
        <dbReference type="ARBA" id="ARBA00022741"/>
    </source>
</evidence>
<evidence type="ECO:0000256" key="1">
    <source>
        <dbReference type="ARBA" id="ARBA00005354"/>
    </source>
</evidence>
<dbReference type="Gene3D" id="3.10.450.50">
    <property type="match status" value="1"/>
</dbReference>
<dbReference type="CDD" id="cd14086">
    <property type="entry name" value="STKc_CaMKII"/>
    <property type="match status" value="1"/>
</dbReference>
<keyword evidence="6 14" id="KW-0547">Nucleotide-binding</keyword>
<accession>A0A668TXC1</accession>
<feature type="domain" description="Protein kinase" evidence="16">
    <location>
        <begin position="14"/>
        <end position="272"/>
    </location>
</feature>
<keyword evidence="5" id="KW-0808">Transferase</keyword>
<evidence type="ECO:0000256" key="5">
    <source>
        <dbReference type="ARBA" id="ARBA00022679"/>
    </source>
</evidence>
<organism evidence="17 18">
    <name type="scientific">Oreochromis aureus</name>
    <name type="common">Israeli tilapia</name>
    <name type="synonym">Chromis aureus</name>
    <dbReference type="NCBI Taxonomy" id="47969"/>
    <lineage>
        <taxon>Eukaryota</taxon>
        <taxon>Metazoa</taxon>
        <taxon>Chordata</taxon>
        <taxon>Craniata</taxon>
        <taxon>Vertebrata</taxon>
        <taxon>Euteleostomi</taxon>
        <taxon>Actinopterygii</taxon>
        <taxon>Neopterygii</taxon>
        <taxon>Teleostei</taxon>
        <taxon>Neoteleostei</taxon>
        <taxon>Acanthomorphata</taxon>
        <taxon>Ovalentaria</taxon>
        <taxon>Cichlomorphae</taxon>
        <taxon>Cichliformes</taxon>
        <taxon>Cichlidae</taxon>
        <taxon>African cichlids</taxon>
        <taxon>Pseudocrenilabrinae</taxon>
        <taxon>Oreochromini</taxon>
        <taxon>Oreochromis</taxon>
    </lineage>
</organism>
<evidence type="ECO:0000256" key="12">
    <source>
        <dbReference type="ARBA" id="ARBA00056581"/>
    </source>
</evidence>
<keyword evidence="7" id="KW-0418">Kinase</keyword>
<keyword evidence="3" id="KW-0723">Serine/threonine-protein kinase</keyword>
<dbReference type="SUPFAM" id="SSF54427">
    <property type="entry name" value="NTF2-like"/>
    <property type="match status" value="1"/>
</dbReference>
<protein>
    <recommendedName>
        <fullName evidence="2">calcium/calmodulin-dependent protein kinase</fullName>
        <ecNumber evidence="2">2.7.11.17</ecNumber>
    </recommendedName>
</protein>
<dbReference type="Pfam" id="PF00069">
    <property type="entry name" value="Pkinase"/>
    <property type="match status" value="1"/>
</dbReference>
<evidence type="ECO:0000256" key="14">
    <source>
        <dbReference type="PROSITE-ProRule" id="PRU10141"/>
    </source>
</evidence>
<feature type="region of interest" description="Disordered" evidence="15">
    <location>
        <begin position="362"/>
        <end position="418"/>
    </location>
</feature>
<dbReference type="EC" id="2.7.11.17" evidence="2"/>
<dbReference type="FunFam" id="3.30.200.20:FF:000002">
    <property type="entry name" value="Calcium/calmodulin-dependent protein kinase type II subunit delta isoform 2"/>
    <property type="match status" value="1"/>
</dbReference>
<dbReference type="Gene3D" id="6.10.140.620">
    <property type="match status" value="1"/>
</dbReference>
<sequence>MATTATSTRFTDEYQLYEELGKGAFSVVRRCVKKSSGQEYAAKIINTKKLSARDHQKLEREARICRLLKHPNIVRLHDSISEEGFHYLVFDLVTGGELFEDIVAREYYSEADASHCISQILESVNHIHQHDIVHRDLKPENLLLASKMKGAAVKLADFGLAIEVQGDQQAWFGFAGTPGYLSPEVLRKDPYGKPVDIWACGVILYILLVGYPPFWDEDQHKLYQQIKAGAYDFPSPEWDTVTPEAKNLINQMLTINPAKRITAEQALKHPWICHRSTVASMMHRQETVECLRKFNARRKLKGAILTTMLVSRNFSACKSLLNKKSDSAKPSTNNSKNSIVSAINALKDTNMATNAQMESQSTVVHNAPDGVKGSTESNATNDEEEMKGRKADSTALSQSSATEEMPPLLPSPQSSPATRKQEIIKITEQLIEAINNGDFDAYTRICDPGLTSFEPEALGNLVEGMDFHKFYFENLLSKNSKPVHTTLLNPHVHLIGEDAACIAYIRLTQFVDSTGRPRSSQSEETRVWHRRDGKWLNVHFHCSGAPAAPLQ</sequence>
<dbReference type="PANTHER" id="PTHR24347">
    <property type="entry name" value="SERINE/THREONINE-PROTEIN KINASE"/>
    <property type="match status" value="1"/>
</dbReference>
<dbReference type="GO" id="GO:0005524">
    <property type="term" value="F:ATP binding"/>
    <property type="evidence" value="ECO:0007669"/>
    <property type="project" value="UniProtKB-UniRule"/>
</dbReference>
<evidence type="ECO:0000259" key="16">
    <source>
        <dbReference type="PROSITE" id="PS50011"/>
    </source>
</evidence>
<dbReference type="GO" id="GO:0004683">
    <property type="term" value="F:calcium/calmodulin-dependent protein kinase activity"/>
    <property type="evidence" value="ECO:0007669"/>
    <property type="project" value="UniProtKB-EC"/>
</dbReference>
<evidence type="ECO:0000256" key="7">
    <source>
        <dbReference type="ARBA" id="ARBA00022777"/>
    </source>
</evidence>
<comment type="function">
    <text evidence="12">CaM-kinase II (CAMK2) is a prominent kinase in the central nervous system.</text>
</comment>
<evidence type="ECO:0000256" key="3">
    <source>
        <dbReference type="ARBA" id="ARBA00022527"/>
    </source>
</evidence>
<evidence type="ECO:0000256" key="10">
    <source>
        <dbReference type="ARBA" id="ARBA00047307"/>
    </source>
</evidence>
<dbReference type="GO" id="GO:0043226">
    <property type="term" value="C:organelle"/>
    <property type="evidence" value="ECO:0007669"/>
    <property type="project" value="UniProtKB-ARBA"/>
</dbReference>
<dbReference type="FunFam" id="1.10.510.10:FF:000001">
    <property type="entry name" value="Calcium/calmodulin-dependent protein kinase type II subunit delta"/>
    <property type="match status" value="1"/>
</dbReference>
<dbReference type="FunFam" id="3.10.450.50:FF:000001">
    <property type="entry name" value="calcium/calmodulin-dependent protein kinase type II subunit gamma isoform X1"/>
    <property type="match status" value="1"/>
</dbReference>
<dbReference type="Proteomes" id="UP000472276">
    <property type="component" value="Unassembled WGS sequence"/>
</dbReference>
<evidence type="ECO:0000256" key="2">
    <source>
        <dbReference type="ARBA" id="ARBA00012434"/>
    </source>
</evidence>